<evidence type="ECO:0000256" key="7">
    <source>
        <dbReference type="ARBA" id="ARBA00023146"/>
    </source>
</evidence>
<dbReference type="CDD" id="cd00808">
    <property type="entry name" value="GluRS_core"/>
    <property type="match status" value="1"/>
</dbReference>
<dbReference type="EC" id="6.1.1.17" evidence="2"/>
<keyword evidence="3" id="KW-0436">Ligase</keyword>
<accession>A0A0F9RPS8</accession>
<dbReference type="EMBL" id="LAZR01000833">
    <property type="protein sequence ID" value="KKN56749.1"/>
    <property type="molecule type" value="Genomic_DNA"/>
</dbReference>
<dbReference type="GO" id="GO:0006424">
    <property type="term" value="P:glutamyl-tRNA aminoacylation"/>
    <property type="evidence" value="ECO:0007669"/>
    <property type="project" value="InterPro"/>
</dbReference>
<protein>
    <recommendedName>
        <fullName evidence="2">glutamate--tRNA ligase</fullName>
        <ecNumber evidence="2">6.1.1.17</ecNumber>
    </recommendedName>
    <alternativeName>
        <fullName evidence="8">Glutamyl-tRNA synthetase</fullName>
    </alternativeName>
</protein>
<evidence type="ECO:0000256" key="5">
    <source>
        <dbReference type="ARBA" id="ARBA00022840"/>
    </source>
</evidence>
<proteinExistence type="inferred from homology"/>
<keyword evidence="4" id="KW-0547">Nucleotide-binding</keyword>
<sequence length="427" mass="49187">MVKVRFAPSPTGFLHLGSARTALFNWLYARHTGGKFLLRIEDTDKARSSKKFLDEILEDLKWMGIDWDDEPLHQSQRFEVYREKAEQILAKEKAYKEGEAIIFKVEKGRTIEVNDIIHGKIAVNTNDIKDQVMIKSDGSPTYNFACVVDDAYMEITHILRGDDHISNTPKQILFYEALELTPPKFGHMPLILGQDGAKLSKRHGGVSVEEYKREGFLPEALANYLILLGWFPGEDHEVLSMDEAVKLFDISDMSDVQAKFDIQKLRWLNGEYIMKKTTEKLLPLIKEQLLTAGFDMSGVTDDYISKLVDLYKIRIKTLRELGELADWFFKDDFTMDEEGKRKYLDKEENKDNIRIFVDRLDGLEDFSHENIEKICRDIAEERELKAADIIHPTRLAISGKTKGAGLFEVMELLGKEKVIKRMRGVDK</sequence>
<dbReference type="PANTHER" id="PTHR43311">
    <property type="entry name" value="GLUTAMATE--TRNA LIGASE"/>
    <property type="match status" value="1"/>
</dbReference>
<feature type="domain" description="Aminoacyl-tRNA synthetase class I anticodon-binding" evidence="10">
    <location>
        <begin position="285"/>
        <end position="423"/>
    </location>
</feature>
<keyword evidence="5" id="KW-0067">ATP-binding</keyword>
<dbReference type="Pfam" id="PF00749">
    <property type="entry name" value="tRNA-synt_1c"/>
    <property type="match status" value="2"/>
</dbReference>
<dbReference type="GO" id="GO:0005829">
    <property type="term" value="C:cytosol"/>
    <property type="evidence" value="ECO:0007669"/>
    <property type="project" value="TreeGrafter"/>
</dbReference>
<name>A0A0F9RPS8_9ZZZZ</name>
<dbReference type="GO" id="GO:0000049">
    <property type="term" value="F:tRNA binding"/>
    <property type="evidence" value="ECO:0007669"/>
    <property type="project" value="InterPro"/>
</dbReference>
<gene>
    <name evidence="11" type="ORF">LCGC14_0569320</name>
</gene>
<dbReference type="HAMAP" id="MF_00022">
    <property type="entry name" value="Glu_tRNA_synth_type1"/>
    <property type="match status" value="1"/>
</dbReference>
<dbReference type="SUPFAM" id="SSF48163">
    <property type="entry name" value="An anticodon-binding domain of class I aminoacyl-tRNA synthetases"/>
    <property type="match status" value="1"/>
</dbReference>
<dbReference type="InterPro" id="IPR004527">
    <property type="entry name" value="Glu-tRNA-ligase_bac/mito"/>
</dbReference>
<feature type="domain" description="Glutamyl/glutaminyl-tRNA synthetase class Ib catalytic" evidence="9">
    <location>
        <begin position="101"/>
        <end position="267"/>
    </location>
</feature>
<evidence type="ECO:0000259" key="9">
    <source>
        <dbReference type="Pfam" id="PF00749"/>
    </source>
</evidence>
<dbReference type="GO" id="GO:0008270">
    <property type="term" value="F:zinc ion binding"/>
    <property type="evidence" value="ECO:0007669"/>
    <property type="project" value="InterPro"/>
</dbReference>
<dbReference type="PANTHER" id="PTHR43311:SF2">
    <property type="entry name" value="GLUTAMATE--TRNA LIGASE, MITOCHONDRIAL-RELATED"/>
    <property type="match status" value="1"/>
</dbReference>
<feature type="domain" description="Glutamyl/glutaminyl-tRNA synthetase class Ib catalytic" evidence="9">
    <location>
        <begin position="1"/>
        <end position="97"/>
    </location>
</feature>
<dbReference type="NCBIfam" id="TIGR00464">
    <property type="entry name" value="gltX_bact"/>
    <property type="match status" value="1"/>
</dbReference>
<evidence type="ECO:0000256" key="3">
    <source>
        <dbReference type="ARBA" id="ARBA00022598"/>
    </source>
</evidence>
<dbReference type="InterPro" id="IPR049940">
    <property type="entry name" value="GluQ/Sye"/>
</dbReference>
<evidence type="ECO:0000256" key="6">
    <source>
        <dbReference type="ARBA" id="ARBA00022917"/>
    </source>
</evidence>
<organism evidence="11">
    <name type="scientific">marine sediment metagenome</name>
    <dbReference type="NCBI Taxonomy" id="412755"/>
    <lineage>
        <taxon>unclassified sequences</taxon>
        <taxon>metagenomes</taxon>
        <taxon>ecological metagenomes</taxon>
    </lineage>
</organism>
<dbReference type="GO" id="GO:0005524">
    <property type="term" value="F:ATP binding"/>
    <property type="evidence" value="ECO:0007669"/>
    <property type="project" value="UniProtKB-KW"/>
</dbReference>
<keyword evidence="6" id="KW-0648">Protein biosynthesis</keyword>
<dbReference type="Gene3D" id="1.10.10.350">
    <property type="match status" value="1"/>
</dbReference>
<dbReference type="Gene3D" id="3.40.50.620">
    <property type="entry name" value="HUPs"/>
    <property type="match status" value="2"/>
</dbReference>
<reference evidence="11" key="1">
    <citation type="journal article" date="2015" name="Nature">
        <title>Complex archaea that bridge the gap between prokaryotes and eukaryotes.</title>
        <authorList>
            <person name="Spang A."/>
            <person name="Saw J.H."/>
            <person name="Jorgensen S.L."/>
            <person name="Zaremba-Niedzwiedzka K."/>
            <person name="Martijn J."/>
            <person name="Lind A.E."/>
            <person name="van Eijk R."/>
            <person name="Schleper C."/>
            <person name="Guy L."/>
            <person name="Ettema T.J."/>
        </authorList>
    </citation>
    <scope>NUCLEOTIDE SEQUENCE</scope>
</reference>
<evidence type="ECO:0000256" key="1">
    <source>
        <dbReference type="ARBA" id="ARBA00007894"/>
    </source>
</evidence>
<evidence type="ECO:0000256" key="8">
    <source>
        <dbReference type="ARBA" id="ARBA00030865"/>
    </source>
</evidence>
<dbReference type="InterPro" id="IPR014729">
    <property type="entry name" value="Rossmann-like_a/b/a_fold"/>
</dbReference>
<keyword evidence="7" id="KW-0030">Aminoacyl-tRNA synthetase</keyword>
<evidence type="ECO:0000313" key="11">
    <source>
        <dbReference type="EMBL" id="KKN56749.1"/>
    </source>
</evidence>
<evidence type="ECO:0000256" key="2">
    <source>
        <dbReference type="ARBA" id="ARBA00012835"/>
    </source>
</evidence>
<comment type="caution">
    <text evidence="11">The sequence shown here is derived from an EMBL/GenBank/DDBJ whole genome shotgun (WGS) entry which is preliminary data.</text>
</comment>
<dbReference type="InterPro" id="IPR020751">
    <property type="entry name" value="aa-tRNA-synth_I_codon-bd_sub2"/>
</dbReference>
<evidence type="ECO:0000259" key="10">
    <source>
        <dbReference type="Pfam" id="PF19269"/>
    </source>
</evidence>
<dbReference type="AlphaFoldDB" id="A0A0F9RPS8"/>
<dbReference type="InterPro" id="IPR000924">
    <property type="entry name" value="Glu/Gln-tRNA-synth"/>
</dbReference>
<dbReference type="SUPFAM" id="SSF52374">
    <property type="entry name" value="Nucleotidylyl transferase"/>
    <property type="match status" value="1"/>
</dbReference>
<dbReference type="GO" id="GO:0004818">
    <property type="term" value="F:glutamate-tRNA ligase activity"/>
    <property type="evidence" value="ECO:0007669"/>
    <property type="project" value="UniProtKB-EC"/>
</dbReference>
<dbReference type="InterPro" id="IPR008925">
    <property type="entry name" value="aa_tRNA-synth_I_cd-bd_sf"/>
</dbReference>
<dbReference type="InterPro" id="IPR020058">
    <property type="entry name" value="Glu/Gln-tRNA-synth_Ib_cat-dom"/>
</dbReference>
<dbReference type="InterPro" id="IPR033910">
    <property type="entry name" value="GluRS_core"/>
</dbReference>
<dbReference type="Pfam" id="PF19269">
    <property type="entry name" value="Anticodon_2"/>
    <property type="match status" value="1"/>
</dbReference>
<evidence type="ECO:0000256" key="4">
    <source>
        <dbReference type="ARBA" id="ARBA00022741"/>
    </source>
</evidence>
<comment type="similarity">
    <text evidence="1">Belongs to the class-I aminoacyl-tRNA synthetase family. Glutamate--tRNA ligase type 1 subfamily.</text>
</comment>
<dbReference type="InterPro" id="IPR045462">
    <property type="entry name" value="aa-tRNA-synth_I_cd-bd"/>
</dbReference>
<dbReference type="PRINTS" id="PR00987">
    <property type="entry name" value="TRNASYNTHGLU"/>
</dbReference>